<dbReference type="CDD" id="cd03259">
    <property type="entry name" value="ABC_Carb_Solutes_like"/>
    <property type="match status" value="1"/>
</dbReference>
<accession>A0A076FBD0</accession>
<dbReference type="HOGENOM" id="CLU_000604_1_1_7"/>
<dbReference type="PANTHER" id="PTHR42781:SF4">
    <property type="entry name" value="SPERMIDINE_PUTRESCINE IMPORT ATP-BINDING PROTEIN POTA"/>
    <property type="match status" value="1"/>
</dbReference>
<dbReference type="SUPFAM" id="SSF50331">
    <property type="entry name" value="MOP-like"/>
    <property type="match status" value="1"/>
</dbReference>
<dbReference type="InterPro" id="IPR003593">
    <property type="entry name" value="AAA+_ATPase"/>
</dbReference>
<protein>
    <submittedName>
        <fullName evidence="10">Spermidine/putrescine ABC transporter, ATP-binding protein</fullName>
    </submittedName>
</protein>
<evidence type="ECO:0000256" key="7">
    <source>
        <dbReference type="ARBA" id="ARBA00023065"/>
    </source>
</evidence>
<keyword evidence="5 10" id="KW-0067">ATP-binding</keyword>
<evidence type="ECO:0000256" key="8">
    <source>
        <dbReference type="ARBA" id="ARBA00023136"/>
    </source>
</evidence>
<dbReference type="GO" id="GO:0005524">
    <property type="term" value="F:ATP binding"/>
    <property type="evidence" value="ECO:0007669"/>
    <property type="project" value="UniProtKB-KW"/>
</dbReference>
<dbReference type="GO" id="GO:0015697">
    <property type="term" value="P:quaternary ammonium group transport"/>
    <property type="evidence" value="ECO:0007669"/>
    <property type="project" value="UniProtKB-ARBA"/>
</dbReference>
<dbReference type="FunFam" id="3.40.50.300:FF:000425">
    <property type="entry name" value="Probable ABC transporter, ATP-binding subunit"/>
    <property type="match status" value="1"/>
</dbReference>
<evidence type="ECO:0000256" key="1">
    <source>
        <dbReference type="ARBA" id="ARBA00022448"/>
    </source>
</evidence>
<dbReference type="Proteomes" id="UP000028486">
    <property type="component" value="Chromosome"/>
</dbReference>
<name>A0A076FBD0_9BACT</name>
<dbReference type="InterPro" id="IPR017871">
    <property type="entry name" value="ABC_transporter-like_CS"/>
</dbReference>
<dbReference type="eggNOG" id="COG3842">
    <property type="taxonomic scope" value="Bacteria"/>
</dbReference>
<reference evidence="11" key="1">
    <citation type="journal article" date="2014" name="Genome Announc.">
        <title>Complete Genome Sequence of Campylobacter iguaniorum Strain 1485ET, Isolated from a Bearded Dragon (Pogona vitticeps).</title>
        <authorList>
            <person name="Gilbert M.J."/>
            <person name="Miller W.G."/>
            <person name="Yee E."/>
            <person name="Kik M."/>
            <person name="Wagenaar J.A."/>
            <person name="Duim B."/>
        </authorList>
    </citation>
    <scope>NUCLEOTIDE SEQUENCE [LARGE SCALE GENOMIC DNA]</scope>
    <source>
        <strain evidence="11">1485E</strain>
    </source>
</reference>
<keyword evidence="7" id="KW-0406">Ion transport</keyword>
<evidence type="ECO:0000259" key="9">
    <source>
        <dbReference type="PROSITE" id="PS50893"/>
    </source>
</evidence>
<dbReference type="Pfam" id="PF00005">
    <property type="entry name" value="ABC_tran"/>
    <property type="match status" value="1"/>
</dbReference>
<dbReference type="InterPro" id="IPR003439">
    <property type="entry name" value="ABC_transporter-like_ATP-bd"/>
</dbReference>
<evidence type="ECO:0000256" key="4">
    <source>
        <dbReference type="ARBA" id="ARBA00022741"/>
    </source>
</evidence>
<dbReference type="InterPro" id="IPR013611">
    <property type="entry name" value="Transp-assoc_OB_typ2"/>
</dbReference>
<dbReference type="InterPro" id="IPR050093">
    <property type="entry name" value="ABC_SmlMolc_Importer"/>
</dbReference>
<dbReference type="SMART" id="SM00382">
    <property type="entry name" value="AAA"/>
    <property type="match status" value="1"/>
</dbReference>
<keyword evidence="8" id="KW-0472">Membrane</keyword>
<dbReference type="Gene3D" id="3.40.50.300">
    <property type="entry name" value="P-loop containing nucleotide triphosphate hydrolases"/>
    <property type="match status" value="1"/>
</dbReference>
<dbReference type="GO" id="GO:0016887">
    <property type="term" value="F:ATP hydrolysis activity"/>
    <property type="evidence" value="ECO:0007669"/>
    <property type="project" value="InterPro"/>
</dbReference>
<dbReference type="InterPro" id="IPR027417">
    <property type="entry name" value="P-loop_NTPase"/>
</dbReference>
<dbReference type="InterPro" id="IPR008995">
    <property type="entry name" value="Mo/tungstate-bd_C_term_dom"/>
</dbReference>
<keyword evidence="3" id="KW-0410">Iron transport</keyword>
<dbReference type="EMBL" id="CP009043">
    <property type="protein sequence ID" value="AII14983.1"/>
    <property type="molecule type" value="Genomic_DNA"/>
</dbReference>
<evidence type="ECO:0000313" key="11">
    <source>
        <dbReference type="Proteomes" id="UP000028486"/>
    </source>
</evidence>
<dbReference type="Pfam" id="PF08402">
    <property type="entry name" value="TOBE_2"/>
    <property type="match status" value="1"/>
</dbReference>
<dbReference type="STRING" id="1244531.CIG2463D_1240"/>
<dbReference type="GO" id="GO:0043190">
    <property type="term" value="C:ATP-binding cassette (ABC) transporter complex"/>
    <property type="evidence" value="ECO:0007669"/>
    <property type="project" value="InterPro"/>
</dbReference>
<keyword evidence="2" id="KW-1003">Cell membrane</keyword>
<keyword evidence="1" id="KW-0813">Transport</keyword>
<evidence type="ECO:0000256" key="6">
    <source>
        <dbReference type="ARBA" id="ARBA00023004"/>
    </source>
</evidence>
<evidence type="ECO:0000256" key="3">
    <source>
        <dbReference type="ARBA" id="ARBA00022496"/>
    </source>
</evidence>
<dbReference type="GO" id="GO:0015408">
    <property type="term" value="F:ABC-type ferric iron transporter activity"/>
    <property type="evidence" value="ECO:0007669"/>
    <property type="project" value="InterPro"/>
</dbReference>
<evidence type="ECO:0000256" key="5">
    <source>
        <dbReference type="ARBA" id="ARBA00022840"/>
    </source>
</evidence>
<dbReference type="SUPFAM" id="SSF52540">
    <property type="entry name" value="P-loop containing nucleoside triphosphate hydrolases"/>
    <property type="match status" value="1"/>
</dbReference>
<dbReference type="InterPro" id="IPR015853">
    <property type="entry name" value="ABC_transpr_FbpC"/>
</dbReference>
<dbReference type="KEGG" id="caj:CIG1485E_1149"/>
<dbReference type="PANTHER" id="PTHR42781">
    <property type="entry name" value="SPERMIDINE/PUTRESCINE IMPORT ATP-BINDING PROTEIN POTA"/>
    <property type="match status" value="1"/>
</dbReference>
<dbReference type="PROSITE" id="PS50893">
    <property type="entry name" value="ABC_TRANSPORTER_2"/>
    <property type="match status" value="1"/>
</dbReference>
<dbReference type="AlphaFoldDB" id="A0A076FBD0"/>
<sequence length="333" mass="37528">MSYLQIKNLKKSYKDKLVFDDINFSAKKGELVTLLGPSGCGKSTLLRCICGLSDPQSGKIILDDKDITKVSIKKRNIGMVFQNYALFPNLNVYENIAYGLKIKNLDKKDIEKRVKKMLEIVGLEKEIKSYPHNLSGGQAQRVALARSLVTKPSILLLDEPLSALDAKIRKHLRGQIKLITKKMNLTTIFVTHDQEEALAMSDRIILMENGKIAQNSDALELYLKPKNKFVASFIGSYNILSPEALSNLIEHSFKTDVAIRPETIEIAKYGSIEALIKEKMFLGNVIRYFVIVKGVELKIDTLNYSLNSLYNIGDSVFLTIHKEMIKELDDLSI</sequence>
<proteinExistence type="predicted"/>
<keyword evidence="11" id="KW-1185">Reference proteome</keyword>
<dbReference type="PROSITE" id="PS00211">
    <property type="entry name" value="ABC_TRANSPORTER_1"/>
    <property type="match status" value="1"/>
</dbReference>
<evidence type="ECO:0000256" key="2">
    <source>
        <dbReference type="ARBA" id="ARBA00022475"/>
    </source>
</evidence>
<dbReference type="OrthoDB" id="9809450at2"/>
<gene>
    <name evidence="10" type="ORF">CIG1485E_1149</name>
</gene>
<dbReference type="RefSeq" id="WP_038454562.1">
    <property type="nucleotide sequence ID" value="NZ_CP009043.1"/>
</dbReference>
<evidence type="ECO:0000313" key="10">
    <source>
        <dbReference type="EMBL" id="AII14983.1"/>
    </source>
</evidence>
<keyword evidence="6" id="KW-0408">Iron</keyword>
<keyword evidence="4" id="KW-0547">Nucleotide-binding</keyword>
<feature type="domain" description="ABC transporter" evidence="9">
    <location>
        <begin position="4"/>
        <end position="234"/>
    </location>
</feature>
<organism evidence="10 11">
    <name type="scientific">Campylobacter iguaniorum</name>
    <dbReference type="NCBI Taxonomy" id="1244531"/>
    <lineage>
        <taxon>Bacteria</taxon>
        <taxon>Pseudomonadati</taxon>
        <taxon>Campylobacterota</taxon>
        <taxon>Epsilonproteobacteria</taxon>
        <taxon>Campylobacterales</taxon>
        <taxon>Campylobacteraceae</taxon>
        <taxon>Campylobacter</taxon>
    </lineage>
</organism>